<dbReference type="EMBL" id="CAJNYT010001719">
    <property type="protein sequence ID" value="CAF3426825.1"/>
    <property type="molecule type" value="Genomic_DNA"/>
</dbReference>
<dbReference type="Proteomes" id="UP000663872">
    <property type="component" value="Unassembled WGS sequence"/>
</dbReference>
<feature type="transmembrane region" description="Helical" evidence="2">
    <location>
        <begin position="105"/>
        <end position="125"/>
    </location>
</feature>
<proteinExistence type="predicted"/>
<evidence type="ECO:0000256" key="2">
    <source>
        <dbReference type="SAM" id="Phobius"/>
    </source>
</evidence>
<comment type="caution">
    <text evidence="5">The sequence shown here is derived from an EMBL/GenBank/DDBJ whole genome shotgun (WGS) entry which is preliminary data.</text>
</comment>
<feature type="region of interest" description="Disordered" evidence="1">
    <location>
        <begin position="31"/>
        <end position="55"/>
    </location>
</feature>
<reference evidence="5" key="1">
    <citation type="submission" date="2021-02" db="EMBL/GenBank/DDBJ databases">
        <authorList>
            <person name="Nowell W R."/>
        </authorList>
    </citation>
    <scope>NUCLEOTIDE SEQUENCE</scope>
</reference>
<organism evidence="5 6">
    <name type="scientific">Rotaria socialis</name>
    <dbReference type="NCBI Taxonomy" id="392032"/>
    <lineage>
        <taxon>Eukaryota</taxon>
        <taxon>Metazoa</taxon>
        <taxon>Spiralia</taxon>
        <taxon>Gnathifera</taxon>
        <taxon>Rotifera</taxon>
        <taxon>Eurotatoria</taxon>
        <taxon>Bdelloidea</taxon>
        <taxon>Philodinida</taxon>
        <taxon>Philodinidae</taxon>
        <taxon>Rotaria</taxon>
    </lineage>
</organism>
<accession>A0A818UNF5</accession>
<evidence type="ECO:0000313" key="5">
    <source>
        <dbReference type="EMBL" id="CAF3700837.1"/>
    </source>
</evidence>
<evidence type="ECO:0000313" key="3">
    <source>
        <dbReference type="EMBL" id="CAF3333997.1"/>
    </source>
</evidence>
<sequence length="178" mass="20043">MSVASKSMLRPASLLYRAFYSNVLRQTRAPLTTSSQRRAELTNVDPSKSLPAEEAKPVEKSFDSVPVHLGSIAKVVMVLGGLYGRYRDVPDSMPNRVYQKTKDKFRARCVVLSLFGTALLAYVAATRGKSARQEGKRYTDSVYDMHRGSSRLHEQLEAKHNSSVHHERYSPLQDEINK</sequence>
<evidence type="ECO:0000313" key="4">
    <source>
        <dbReference type="EMBL" id="CAF3426825.1"/>
    </source>
</evidence>
<evidence type="ECO:0000256" key="1">
    <source>
        <dbReference type="SAM" id="MobiDB-lite"/>
    </source>
</evidence>
<protein>
    <submittedName>
        <fullName evidence="5">Uncharacterized protein</fullName>
    </submittedName>
</protein>
<gene>
    <name evidence="3" type="ORF">FME351_LOCUS2904</name>
    <name evidence="4" type="ORF">GRG538_LOCUS12281</name>
    <name evidence="5" type="ORF">KIK155_LOCUS26638</name>
</gene>
<dbReference type="AlphaFoldDB" id="A0A818UNF5"/>
<dbReference type="EMBL" id="CAJNYV010004852">
    <property type="protein sequence ID" value="CAF3700837.1"/>
    <property type="molecule type" value="Genomic_DNA"/>
</dbReference>
<dbReference type="Proteomes" id="UP000663865">
    <property type="component" value="Unassembled WGS sequence"/>
</dbReference>
<dbReference type="EMBL" id="CAJNYU010000179">
    <property type="protein sequence ID" value="CAF3333997.1"/>
    <property type="molecule type" value="Genomic_DNA"/>
</dbReference>
<feature type="region of interest" description="Disordered" evidence="1">
    <location>
        <begin position="159"/>
        <end position="178"/>
    </location>
</feature>
<keyword evidence="2" id="KW-0812">Transmembrane</keyword>
<name>A0A818UNF5_9BILA</name>
<keyword evidence="2" id="KW-0472">Membrane</keyword>
<keyword evidence="2" id="KW-1133">Transmembrane helix</keyword>
<dbReference type="Proteomes" id="UP000663869">
    <property type="component" value="Unassembled WGS sequence"/>
</dbReference>
<evidence type="ECO:0000313" key="6">
    <source>
        <dbReference type="Proteomes" id="UP000663865"/>
    </source>
</evidence>